<accession>A0A915K082</accession>
<dbReference type="Proteomes" id="UP000887565">
    <property type="component" value="Unplaced"/>
</dbReference>
<evidence type="ECO:0000313" key="1">
    <source>
        <dbReference type="Proteomes" id="UP000887565"/>
    </source>
</evidence>
<proteinExistence type="predicted"/>
<sequence>MKEARSSDWQKKIDGNKTSRDIKGVATGAVFKEKQSMIPSEFRFCDSSAYLQACFIKGDVRKHLKQVYYLQAFCCCINEQEIIERRVLSCYYQPWNVAKQ</sequence>
<organism evidence="1 2">
    <name type="scientific">Romanomermis culicivorax</name>
    <name type="common">Nematode worm</name>
    <dbReference type="NCBI Taxonomy" id="13658"/>
    <lineage>
        <taxon>Eukaryota</taxon>
        <taxon>Metazoa</taxon>
        <taxon>Ecdysozoa</taxon>
        <taxon>Nematoda</taxon>
        <taxon>Enoplea</taxon>
        <taxon>Dorylaimia</taxon>
        <taxon>Mermithida</taxon>
        <taxon>Mermithoidea</taxon>
        <taxon>Mermithidae</taxon>
        <taxon>Romanomermis</taxon>
    </lineage>
</organism>
<dbReference type="WBParaSite" id="nRc.2.0.1.t31714-RA">
    <property type="protein sequence ID" value="nRc.2.0.1.t31714-RA"/>
    <property type="gene ID" value="nRc.2.0.1.g31714"/>
</dbReference>
<evidence type="ECO:0000313" key="2">
    <source>
        <dbReference type="WBParaSite" id="nRc.2.0.1.t31714-RA"/>
    </source>
</evidence>
<reference evidence="2" key="1">
    <citation type="submission" date="2022-11" db="UniProtKB">
        <authorList>
            <consortium name="WormBaseParasite"/>
        </authorList>
    </citation>
    <scope>IDENTIFICATION</scope>
</reference>
<keyword evidence="1" id="KW-1185">Reference proteome</keyword>
<name>A0A915K082_ROMCU</name>
<protein>
    <submittedName>
        <fullName evidence="2">Uncharacterized protein</fullName>
    </submittedName>
</protein>
<dbReference type="AlphaFoldDB" id="A0A915K082"/>